<name>A0A7C4A8M6_9BACT</name>
<dbReference type="SUPFAM" id="SSF56112">
    <property type="entry name" value="Protein kinase-like (PK-like)"/>
    <property type="match status" value="1"/>
</dbReference>
<organism evidence="8">
    <name type="scientific">Fundidesulfovibrio putealis</name>
    <dbReference type="NCBI Taxonomy" id="270496"/>
    <lineage>
        <taxon>Bacteria</taxon>
        <taxon>Pseudomonadati</taxon>
        <taxon>Thermodesulfobacteriota</taxon>
        <taxon>Desulfovibrionia</taxon>
        <taxon>Desulfovibrionales</taxon>
        <taxon>Desulfovibrionaceae</taxon>
        <taxon>Fundidesulfovibrio</taxon>
    </lineage>
</organism>
<dbReference type="PANTHER" id="PTHR43289:SF34">
    <property type="entry name" value="SERINE_THREONINE-PROTEIN KINASE YBDM-RELATED"/>
    <property type="match status" value="1"/>
</dbReference>
<dbReference type="CDD" id="cd14014">
    <property type="entry name" value="STKc_PknB_like"/>
    <property type="match status" value="1"/>
</dbReference>
<dbReference type="InterPro" id="IPR011009">
    <property type="entry name" value="Kinase-like_dom_sf"/>
</dbReference>
<feature type="binding site" evidence="5">
    <location>
        <position position="36"/>
    </location>
    <ligand>
        <name>ATP</name>
        <dbReference type="ChEBI" id="CHEBI:30616"/>
    </ligand>
</feature>
<dbReference type="InterPro" id="IPR008271">
    <property type="entry name" value="Ser/Thr_kinase_AS"/>
</dbReference>
<feature type="region of interest" description="Disordered" evidence="6">
    <location>
        <begin position="166"/>
        <end position="196"/>
    </location>
</feature>
<evidence type="ECO:0000256" key="3">
    <source>
        <dbReference type="ARBA" id="ARBA00022777"/>
    </source>
</evidence>
<keyword evidence="2 5" id="KW-0547">Nucleotide-binding</keyword>
<evidence type="ECO:0000256" key="5">
    <source>
        <dbReference type="PROSITE-ProRule" id="PRU10141"/>
    </source>
</evidence>
<dbReference type="GO" id="GO:0004674">
    <property type="term" value="F:protein serine/threonine kinase activity"/>
    <property type="evidence" value="ECO:0007669"/>
    <property type="project" value="TreeGrafter"/>
</dbReference>
<dbReference type="EMBL" id="DSRP01000264">
    <property type="protein sequence ID" value="HGG92067.1"/>
    <property type="molecule type" value="Genomic_DNA"/>
</dbReference>
<evidence type="ECO:0000256" key="4">
    <source>
        <dbReference type="ARBA" id="ARBA00022840"/>
    </source>
</evidence>
<dbReference type="PROSITE" id="PS50011">
    <property type="entry name" value="PROTEIN_KINASE_DOM"/>
    <property type="match status" value="1"/>
</dbReference>
<evidence type="ECO:0000259" key="7">
    <source>
        <dbReference type="PROSITE" id="PS50011"/>
    </source>
</evidence>
<dbReference type="Gene3D" id="3.30.200.20">
    <property type="entry name" value="Phosphorylase Kinase, domain 1"/>
    <property type="match status" value="1"/>
</dbReference>
<dbReference type="InterPro" id="IPR011460">
    <property type="entry name" value="Lcl_C"/>
</dbReference>
<dbReference type="InterPro" id="IPR017441">
    <property type="entry name" value="Protein_kinase_ATP_BS"/>
</dbReference>
<dbReference type="Pfam" id="PF07603">
    <property type="entry name" value="Lcl_C"/>
    <property type="match status" value="1"/>
</dbReference>
<keyword evidence="1" id="KW-0808">Transferase</keyword>
<keyword evidence="4 5" id="KW-0067">ATP-binding</keyword>
<reference evidence="8" key="1">
    <citation type="journal article" date="2020" name="mSystems">
        <title>Genome- and Community-Level Interaction Insights into Carbon Utilization and Element Cycling Functions of Hydrothermarchaeota in Hydrothermal Sediment.</title>
        <authorList>
            <person name="Zhou Z."/>
            <person name="Liu Y."/>
            <person name="Xu W."/>
            <person name="Pan J."/>
            <person name="Luo Z.H."/>
            <person name="Li M."/>
        </authorList>
    </citation>
    <scope>NUCLEOTIDE SEQUENCE [LARGE SCALE GENOMIC DNA]</scope>
    <source>
        <strain evidence="8">SpSt-413</strain>
    </source>
</reference>
<dbReference type="PROSITE" id="PS00107">
    <property type="entry name" value="PROTEIN_KINASE_ATP"/>
    <property type="match status" value="1"/>
</dbReference>
<keyword evidence="3" id="KW-0418">Kinase</keyword>
<dbReference type="GO" id="GO:0005524">
    <property type="term" value="F:ATP binding"/>
    <property type="evidence" value="ECO:0007669"/>
    <property type="project" value="UniProtKB-UniRule"/>
</dbReference>
<dbReference type="SMART" id="SM00220">
    <property type="entry name" value="S_TKc"/>
    <property type="match status" value="1"/>
</dbReference>
<protein>
    <submittedName>
        <fullName evidence="8">DUF1566 domain-containing protein</fullName>
    </submittedName>
</protein>
<evidence type="ECO:0000256" key="1">
    <source>
        <dbReference type="ARBA" id="ARBA00022679"/>
    </source>
</evidence>
<evidence type="ECO:0000256" key="2">
    <source>
        <dbReference type="ARBA" id="ARBA00022741"/>
    </source>
</evidence>
<proteinExistence type="predicted"/>
<dbReference type="PROSITE" id="PS00108">
    <property type="entry name" value="PROTEIN_KINASE_ST"/>
    <property type="match status" value="1"/>
</dbReference>
<comment type="caution">
    <text evidence="8">The sequence shown here is derived from an EMBL/GenBank/DDBJ whole genome shotgun (WGS) entry which is preliminary data.</text>
</comment>
<accession>A0A7C4A8M6</accession>
<dbReference type="AlphaFoldDB" id="A0A7C4A8M6"/>
<gene>
    <name evidence="8" type="ORF">ENR59_03855</name>
</gene>
<dbReference type="Pfam" id="PF00069">
    <property type="entry name" value="Pkinase"/>
    <property type="match status" value="1"/>
</dbReference>
<feature type="domain" description="Protein kinase" evidence="7">
    <location>
        <begin position="7"/>
        <end position="268"/>
    </location>
</feature>
<dbReference type="InterPro" id="IPR000719">
    <property type="entry name" value="Prot_kinase_dom"/>
</dbReference>
<evidence type="ECO:0000256" key="6">
    <source>
        <dbReference type="SAM" id="MobiDB-lite"/>
    </source>
</evidence>
<sequence length="451" mass="50095">MRRIGRYEVLGLLGRGGMGAVYKVRLPALGKVLALKLLAPTPFLVSLLGMVEIRRRFLAEARILAGLNHPNIASVWDMGHARGRPFFVMEYFCRDLGQLIGEGERLEDPSRRLPLPRAAHYARQTLAGLSRLHHAGIVHRDIKPFNLLLTDQDQVKIADFGLSRPRGMPARHDPGGLKVGSPYYAPPEQERDPDRATPRADLYALAVTLHRMLTGVLPVWPLAGDRLPSRLSLDLDGEWDAFFARALHPDPERRPGSAQAMTEELDLLENDWRGRVRQACRLEEAPRAPQCPPGTPVPPRSAPLKAFGPGAAAAQDLDALWRPACYAAPLLTATGRTVRDAASGLVWQRGGTPYPLSWPQAWDYVAQLNARREDGAHGWRLPTVAELASILTPPPEFMGHCLDPVFDPDKRLLWSADRRTFTQAWYADAEAGAFCWADHTCLRHVRAVRTA</sequence>
<dbReference type="PANTHER" id="PTHR43289">
    <property type="entry name" value="MITOGEN-ACTIVATED PROTEIN KINASE KINASE KINASE 20-RELATED"/>
    <property type="match status" value="1"/>
</dbReference>
<dbReference type="Gene3D" id="1.10.510.10">
    <property type="entry name" value="Transferase(Phosphotransferase) domain 1"/>
    <property type="match status" value="1"/>
</dbReference>
<evidence type="ECO:0000313" key="8">
    <source>
        <dbReference type="EMBL" id="HGG92067.1"/>
    </source>
</evidence>